<evidence type="ECO:0000313" key="2">
    <source>
        <dbReference type="EMBL" id="CZQ98279.1"/>
    </source>
</evidence>
<accession>A0A143YTI4</accession>
<dbReference type="OrthoDB" id="5738121at2"/>
<dbReference type="Proteomes" id="UP000242754">
    <property type="component" value="Unassembled WGS sequence"/>
</dbReference>
<gene>
    <name evidence="2" type="ORF">Tpal_2243</name>
</gene>
<dbReference type="InterPro" id="IPR036291">
    <property type="entry name" value="NAD(P)-bd_dom_sf"/>
</dbReference>
<dbReference type="SUPFAM" id="SSF51735">
    <property type="entry name" value="NAD(P)-binding Rossmann-fold domains"/>
    <property type="match status" value="1"/>
</dbReference>
<protein>
    <recommendedName>
        <fullName evidence="4">Pyrroline-5-carboxylate reductase catalytic N-terminal domain-containing protein</fullName>
    </recommendedName>
</protein>
<dbReference type="EMBL" id="FJNE01000007">
    <property type="protein sequence ID" value="CZQ98279.1"/>
    <property type="molecule type" value="Genomic_DNA"/>
</dbReference>
<sequence>MNITIFGKGNIAAAIAKNFETAGNVVKYVVHETDAKLDEIIVLAVPYPAVDDVINRFELPPPTHSLRGGGFLRTPKYPPVN</sequence>
<dbReference type="AlphaFoldDB" id="A0A143YTI4"/>
<proteinExistence type="predicted"/>
<keyword evidence="3" id="KW-1185">Reference proteome</keyword>
<dbReference type="Gene3D" id="3.40.50.720">
    <property type="entry name" value="NAD(P)-binding Rossmann-like Domain"/>
    <property type="match status" value="1"/>
</dbReference>
<evidence type="ECO:0000256" key="1">
    <source>
        <dbReference type="SAM" id="MobiDB-lite"/>
    </source>
</evidence>
<dbReference type="RefSeq" id="WP_087033801.1">
    <property type="nucleotide sequence ID" value="NZ_FJNE01000007.1"/>
</dbReference>
<feature type="region of interest" description="Disordered" evidence="1">
    <location>
        <begin position="62"/>
        <end position="81"/>
    </location>
</feature>
<reference evidence="2 3" key="1">
    <citation type="submission" date="2016-02" db="EMBL/GenBank/DDBJ databases">
        <authorList>
            <person name="Wen L."/>
            <person name="He K."/>
            <person name="Yang H."/>
        </authorList>
    </citation>
    <scope>NUCLEOTIDE SEQUENCE [LARGE SCALE GENOMIC DNA]</scope>
    <source>
        <strain evidence="2">Trichococcus palustris</strain>
    </source>
</reference>
<organism evidence="2 3">
    <name type="scientific">Trichococcus palustris</name>
    <dbReference type="NCBI Taxonomy" id="140314"/>
    <lineage>
        <taxon>Bacteria</taxon>
        <taxon>Bacillati</taxon>
        <taxon>Bacillota</taxon>
        <taxon>Bacilli</taxon>
        <taxon>Lactobacillales</taxon>
        <taxon>Carnobacteriaceae</taxon>
        <taxon>Trichococcus</taxon>
    </lineage>
</organism>
<evidence type="ECO:0008006" key="4">
    <source>
        <dbReference type="Google" id="ProtNLM"/>
    </source>
</evidence>
<name>A0A143YTI4_9LACT</name>
<evidence type="ECO:0000313" key="3">
    <source>
        <dbReference type="Proteomes" id="UP000242754"/>
    </source>
</evidence>